<dbReference type="Gene3D" id="3.30.565.10">
    <property type="entry name" value="Histidine kinase-like ATPase, C-terminal domain"/>
    <property type="match status" value="1"/>
</dbReference>
<dbReference type="InterPro" id="IPR035965">
    <property type="entry name" value="PAS-like_dom_sf"/>
</dbReference>
<evidence type="ECO:0000256" key="4">
    <source>
        <dbReference type="ARBA" id="ARBA00022679"/>
    </source>
</evidence>
<dbReference type="PRINTS" id="PR00344">
    <property type="entry name" value="BCTRLSENSOR"/>
</dbReference>
<dbReference type="InterPro" id="IPR000014">
    <property type="entry name" value="PAS"/>
</dbReference>
<evidence type="ECO:0000256" key="5">
    <source>
        <dbReference type="ARBA" id="ARBA00022741"/>
    </source>
</evidence>
<comment type="caution">
    <text evidence="12">The sequence shown here is derived from an EMBL/GenBank/DDBJ whole genome shotgun (WGS) entry which is preliminary data.</text>
</comment>
<keyword evidence="4" id="KW-0808">Transferase</keyword>
<dbReference type="NCBIfam" id="TIGR00229">
    <property type="entry name" value="sensory_box"/>
    <property type="match status" value="1"/>
</dbReference>
<dbReference type="InterPro" id="IPR003594">
    <property type="entry name" value="HATPase_dom"/>
</dbReference>
<dbReference type="SUPFAM" id="SSF55874">
    <property type="entry name" value="ATPase domain of HSP90 chaperone/DNA topoisomerase II/histidine kinase"/>
    <property type="match status" value="1"/>
</dbReference>
<dbReference type="EMBL" id="JAGINP010000024">
    <property type="protein sequence ID" value="MBP2295721.1"/>
    <property type="molecule type" value="Genomic_DNA"/>
</dbReference>
<dbReference type="Pfam" id="PF08447">
    <property type="entry name" value="PAS_3"/>
    <property type="match status" value="1"/>
</dbReference>
<dbReference type="Pfam" id="PF00512">
    <property type="entry name" value="HisKA"/>
    <property type="match status" value="1"/>
</dbReference>
<dbReference type="PROSITE" id="PS50109">
    <property type="entry name" value="HIS_KIN"/>
    <property type="match status" value="1"/>
</dbReference>
<organism evidence="12 13">
    <name type="scientific">Azospirillum rugosum</name>
    <dbReference type="NCBI Taxonomy" id="416170"/>
    <lineage>
        <taxon>Bacteria</taxon>
        <taxon>Pseudomonadati</taxon>
        <taxon>Pseudomonadota</taxon>
        <taxon>Alphaproteobacteria</taxon>
        <taxon>Rhodospirillales</taxon>
        <taxon>Azospirillaceae</taxon>
        <taxon>Azospirillum</taxon>
    </lineage>
</organism>
<dbReference type="CDD" id="cd00130">
    <property type="entry name" value="PAS"/>
    <property type="match status" value="1"/>
</dbReference>
<dbReference type="InterPro" id="IPR004358">
    <property type="entry name" value="Sig_transdc_His_kin-like_C"/>
</dbReference>
<evidence type="ECO:0000256" key="3">
    <source>
        <dbReference type="ARBA" id="ARBA00022553"/>
    </source>
</evidence>
<reference evidence="12 13" key="1">
    <citation type="submission" date="2021-03" db="EMBL/GenBank/DDBJ databases">
        <title>Genomic Encyclopedia of Type Strains, Phase III (KMG-III): the genomes of soil and plant-associated and newly described type strains.</title>
        <authorList>
            <person name="Whitman W."/>
        </authorList>
    </citation>
    <scope>NUCLEOTIDE SEQUENCE [LARGE SCALE GENOMIC DNA]</scope>
    <source>
        <strain evidence="12 13">IMMIB AFH-6</strain>
    </source>
</reference>
<evidence type="ECO:0000256" key="8">
    <source>
        <dbReference type="ARBA" id="ARBA00023012"/>
    </source>
</evidence>
<feature type="coiled-coil region" evidence="9">
    <location>
        <begin position="174"/>
        <end position="222"/>
    </location>
</feature>
<dbReference type="PANTHER" id="PTHR43065:SF10">
    <property type="entry name" value="PEROXIDE STRESS-ACTIVATED HISTIDINE KINASE MAK3"/>
    <property type="match status" value="1"/>
</dbReference>
<protein>
    <recommendedName>
        <fullName evidence="2">histidine kinase</fullName>
        <ecNumber evidence="2">2.7.13.3</ecNumber>
    </recommendedName>
</protein>
<dbReference type="InterPro" id="IPR013655">
    <property type="entry name" value="PAS_fold_3"/>
</dbReference>
<evidence type="ECO:0000259" key="11">
    <source>
        <dbReference type="PROSITE" id="PS50113"/>
    </source>
</evidence>
<keyword evidence="7" id="KW-0067">ATP-binding</keyword>
<dbReference type="InterPro" id="IPR000700">
    <property type="entry name" value="PAS-assoc_C"/>
</dbReference>
<comment type="catalytic activity">
    <reaction evidence="1">
        <text>ATP + protein L-histidine = ADP + protein N-phospho-L-histidine.</text>
        <dbReference type="EC" id="2.7.13.3"/>
    </reaction>
</comment>
<dbReference type="CDD" id="cd00082">
    <property type="entry name" value="HisKA"/>
    <property type="match status" value="1"/>
</dbReference>
<dbReference type="Gene3D" id="3.30.450.20">
    <property type="entry name" value="PAS domain"/>
    <property type="match status" value="1"/>
</dbReference>
<dbReference type="InterPro" id="IPR003661">
    <property type="entry name" value="HisK_dim/P_dom"/>
</dbReference>
<keyword evidence="13" id="KW-1185">Reference proteome</keyword>
<name>A0ABS4ST32_9PROT</name>
<dbReference type="SUPFAM" id="SSF47384">
    <property type="entry name" value="Homodimeric domain of signal transducing histidine kinase"/>
    <property type="match status" value="1"/>
</dbReference>
<dbReference type="PROSITE" id="PS50113">
    <property type="entry name" value="PAC"/>
    <property type="match status" value="1"/>
</dbReference>
<keyword evidence="8" id="KW-0902">Two-component regulatory system</keyword>
<dbReference type="InterPro" id="IPR036890">
    <property type="entry name" value="HATPase_C_sf"/>
</dbReference>
<dbReference type="SUPFAM" id="SSF55785">
    <property type="entry name" value="PYP-like sensor domain (PAS domain)"/>
    <property type="match status" value="1"/>
</dbReference>
<dbReference type="InterPro" id="IPR005467">
    <property type="entry name" value="His_kinase_dom"/>
</dbReference>
<dbReference type="EC" id="2.7.13.3" evidence="2"/>
<sequence>MEAEQPGAEIQRLQLCINDLVGILALPATWVRGEPPAIVESLLDSLMRMVHLDLVYLRLRDPVGDAPRELVRFDRWRQDAPRPQEVGQLLSPWLDADPQAWPARLAIGGTVGGADLAILPQRLGLHGEIGLLVAGAARAGFPRETERLLISVMANQATVGLQGARHLSEQKRVAEELDRRVARRTAELAAANAELRRQMAERRQAEEALAANERNLDQIINSIPGLVWSTRTDGTAEFFNQRYLDYVGRLSGAMQGWGWAAAVHPNDLPGLIDAWRSIRAQGRSGEAEARLRRFDGAYRRFLLRVNPLHDEEGAVVRWFGINTDIEDWKEAQDELRDTQAELARVTRVMTMGQLTASIAHEINQPLSGIMTNASTCLRMLGADPPNVAGALETARRTIRDGKRASDVIARLRDLFGKRGTAAEAVDLNRATEEVIALTSTELQRCGVSLRMELADDLPPVTGDRVQLQQVILNLVLNAAEAMRDVDERQRELRIATGRLEAGGVCLAVTDSGVGFDPAAVETLFNPFYTTKSDGMGIGLSVSRSIVQNHQGRLWAEPNEGAGATFRLSLPCRDGSPGGMAAAAGQAGHP</sequence>
<dbReference type="SMART" id="SM00387">
    <property type="entry name" value="HATPase_c"/>
    <property type="match status" value="1"/>
</dbReference>
<evidence type="ECO:0000313" key="13">
    <source>
        <dbReference type="Proteomes" id="UP000781958"/>
    </source>
</evidence>
<evidence type="ECO:0000313" key="12">
    <source>
        <dbReference type="EMBL" id="MBP2295721.1"/>
    </source>
</evidence>
<dbReference type="Proteomes" id="UP000781958">
    <property type="component" value="Unassembled WGS sequence"/>
</dbReference>
<evidence type="ECO:0000256" key="6">
    <source>
        <dbReference type="ARBA" id="ARBA00022777"/>
    </source>
</evidence>
<dbReference type="Pfam" id="PF02518">
    <property type="entry name" value="HATPase_c"/>
    <property type="match status" value="1"/>
</dbReference>
<accession>A0ABS4ST32</accession>
<dbReference type="InterPro" id="IPR001610">
    <property type="entry name" value="PAC"/>
</dbReference>
<evidence type="ECO:0000256" key="1">
    <source>
        <dbReference type="ARBA" id="ARBA00000085"/>
    </source>
</evidence>
<dbReference type="InterPro" id="IPR036097">
    <property type="entry name" value="HisK_dim/P_sf"/>
</dbReference>
<dbReference type="SMART" id="SM00091">
    <property type="entry name" value="PAS"/>
    <property type="match status" value="1"/>
</dbReference>
<dbReference type="Gene3D" id="1.10.287.130">
    <property type="match status" value="1"/>
</dbReference>
<evidence type="ECO:0000256" key="9">
    <source>
        <dbReference type="SAM" id="Coils"/>
    </source>
</evidence>
<keyword evidence="6" id="KW-0418">Kinase</keyword>
<feature type="domain" description="PAC" evidence="11">
    <location>
        <begin position="285"/>
        <end position="337"/>
    </location>
</feature>
<keyword evidence="5" id="KW-0547">Nucleotide-binding</keyword>
<keyword evidence="3" id="KW-0597">Phosphoprotein</keyword>
<evidence type="ECO:0000256" key="2">
    <source>
        <dbReference type="ARBA" id="ARBA00012438"/>
    </source>
</evidence>
<evidence type="ECO:0000256" key="7">
    <source>
        <dbReference type="ARBA" id="ARBA00022840"/>
    </source>
</evidence>
<dbReference type="PANTHER" id="PTHR43065">
    <property type="entry name" value="SENSOR HISTIDINE KINASE"/>
    <property type="match status" value="1"/>
</dbReference>
<proteinExistence type="predicted"/>
<gene>
    <name evidence="12" type="ORF">J2851_005534</name>
</gene>
<dbReference type="SMART" id="SM00388">
    <property type="entry name" value="HisKA"/>
    <property type="match status" value="1"/>
</dbReference>
<evidence type="ECO:0000259" key="10">
    <source>
        <dbReference type="PROSITE" id="PS50109"/>
    </source>
</evidence>
<dbReference type="SMART" id="SM00086">
    <property type="entry name" value="PAC"/>
    <property type="match status" value="1"/>
</dbReference>
<feature type="domain" description="Histidine kinase" evidence="10">
    <location>
        <begin position="357"/>
        <end position="573"/>
    </location>
</feature>
<keyword evidence="9" id="KW-0175">Coiled coil</keyword>
<dbReference type="RefSeq" id="WP_209770325.1">
    <property type="nucleotide sequence ID" value="NZ_JAGINP010000024.1"/>
</dbReference>